<organism evidence="2 3">
    <name type="scientific">Mycena albidolilacea</name>
    <dbReference type="NCBI Taxonomy" id="1033008"/>
    <lineage>
        <taxon>Eukaryota</taxon>
        <taxon>Fungi</taxon>
        <taxon>Dikarya</taxon>
        <taxon>Basidiomycota</taxon>
        <taxon>Agaricomycotina</taxon>
        <taxon>Agaricomycetes</taxon>
        <taxon>Agaricomycetidae</taxon>
        <taxon>Agaricales</taxon>
        <taxon>Marasmiineae</taxon>
        <taxon>Mycenaceae</taxon>
        <taxon>Mycena</taxon>
    </lineage>
</organism>
<evidence type="ECO:0000259" key="1">
    <source>
        <dbReference type="PROSITE" id="PS50181"/>
    </source>
</evidence>
<comment type="caution">
    <text evidence="2">The sequence shown here is derived from an EMBL/GenBank/DDBJ whole genome shotgun (WGS) entry which is preliminary data.</text>
</comment>
<proteinExistence type="predicted"/>
<reference evidence="2" key="1">
    <citation type="submission" date="2023-03" db="EMBL/GenBank/DDBJ databases">
        <title>Massive genome expansion in bonnet fungi (Mycena s.s.) driven by repeated elements and novel gene families across ecological guilds.</title>
        <authorList>
            <consortium name="Lawrence Berkeley National Laboratory"/>
            <person name="Harder C.B."/>
            <person name="Miyauchi S."/>
            <person name="Viragh M."/>
            <person name="Kuo A."/>
            <person name="Thoen E."/>
            <person name="Andreopoulos B."/>
            <person name="Lu D."/>
            <person name="Skrede I."/>
            <person name="Drula E."/>
            <person name="Henrissat B."/>
            <person name="Morin E."/>
            <person name="Kohler A."/>
            <person name="Barry K."/>
            <person name="LaButti K."/>
            <person name="Morin E."/>
            <person name="Salamov A."/>
            <person name="Lipzen A."/>
            <person name="Mereny Z."/>
            <person name="Hegedus B."/>
            <person name="Baldrian P."/>
            <person name="Stursova M."/>
            <person name="Weitz H."/>
            <person name="Taylor A."/>
            <person name="Grigoriev I.V."/>
            <person name="Nagy L.G."/>
            <person name="Martin F."/>
            <person name="Kauserud H."/>
        </authorList>
    </citation>
    <scope>NUCLEOTIDE SEQUENCE</scope>
    <source>
        <strain evidence="2">CBHHK002</strain>
    </source>
</reference>
<name>A0AAD6ZA98_9AGAR</name>
<dbReference type="Proteomes" id="UP001218218">
    <property type="component" value="Unassembled WGS sequence"/>
</dbReference>
<dbReference type="AlphaFoldDB" id="A0AAD6ZA98"/>
<feature type="domain" description="F-box" evidence="1">
    <location>
        <begin position="8"/>
        <end position="53"/>
    </location>
</feature>
<evidence type="ECO:0000313" key="2">
    <source>
        <dbReference type="EMBL" id="KAJ7314510.1"/>
    </source>
</evidence>
<dbReference type="InterPro" id="IPR001810">
    <property type="entry name" value="F-box_dom"/>
</dbReference>
<accession>A0AAD6ZA98</accession>
<gene>
    <name evidence="2" type="ORF">DFH08DRAFT_895644</name>
</gene>
<sequence length="437" mass="47819">MSPENTSSCSFLELPNELLLIIAAGLDDDSLLHLAASSRRLNLLLVPSLFSRCDFKLPASFAGALPPLSFNGETLIALPAIGIASFIHSIEDIDCAFFAYNRYILPKEIFDAARALNALAIRLKHLGHLRFNPYVAGHSTHELFGWSDAVATFLNSAALRGDCAITVYSGLRDDYVADPRPFSHVFRVHANAARSQSQSRATLGQRLRRALASLFRFPRRSGDAHRPSSDVESTERPPGVKIPFVDKSALTTLHIHSSFLLHANFYRWTLHTLNTSPITSLSLTNIDLSHYDWNLTLPALTLPLLTHLTIGQCAITVPDLDLFLTRHPAIEMLDLGFHPAIGTLAPPIPAPILPRVVTLIATPEYLLYFLAGTGAAGWYPALRAVHVTSHDDSAYQVAQFARVVECVEGRGKNVPGLVVTGRLSYRCEVPSHLAGAE</sequence>
<dbReference type="PROSITE" id="PS50181">
    <property type="entry name" value="FBOX"/>
    <property type="match status" value="1"/>
</dbReference>
<keyword evidence="3" id="KW-1185">Reference proteome</keyword>
<dbReference type="EMBL" id="JARIHO010000067">
    <property type="protein sequence ID" value="KAJ7314510.1"/>
    <property type="molecule type" value="Genomic_DNA"/>
</dbReference>
<evidence type="ECO:0000313" key="3">
    <source>
        <dbReference type="Proteomes" id="UP001218218"/>
    </source>
</evidence>
<protein>
    <recommendedName>
        <fullName evidence="1">F-box domain-containing protein</fullName>
    </recommendedName>
</protein>